<dbReference type="InterPro" id="IPR007197">
    <property type="entry name" value="rSAM"/>
</dbReference>
<evidence type="ECO:0000313" key="5">
    <source>
        <dbReference type="EMBL" id="RAP03325.1"/>
    </source>
</evidence>
<name>A0A328Q558_9EURY</name>
<comment type="caution">
    <text evidence="5">The sequence shown here is derived from an EMBL/GenBank/DDBJ whole genome shotgun (WGS) entry which is preliminary data.</text>
</comment>
<dbReference type="SMART" id="SM00729">
    <property type="entry name" value="Elp3"/>
    <property type="match status" value="1"/>
</dbReference>
<dbReference type="Gene3D" id="3.80.30.30">
    <property type="match status" value="1"/>
</dbReference>
<keyword evidence="2" id="KW-0408">Iron</keyword>
<dbReference type="SUPFAM" id="SSF102114">
    <property type="entry name" value="Radical SAM enzymes"/>
    <property type="match status" value="1"/>
</dbReference>
<evidence type="ECO:0000256" key="3">
    <source>
        <dbReference type="ARBA" id="ARBA00023014"/>
    </source>
</evidence>
<evidence type="ECO:0000259" key="4">
    <source>
        <dbReference type="PROSITE" id="PS51918"/>
    </source>
</evidence>
<evidence type="ECO:0000313" key="6">
    <source>
        <dbReference type="Proteomes" id="UP000248557"/>
    </source>
</evidence>
<keyword evidence="3" id="KW-0411">Iron-sulfur</keyword>
<dbReference type="PROSITE" id="PS51918">
    <property type="entry name" value="RADICAL_SAM"/>
    <property type="match status" value="1"/>
</dbReference>
<protein>
    <submittedName>
        <fullName evidence="5">Radical SAM protein</fullName>
    </submittedName>
</protein>
<dbReference type="GeneID" id="3855435"/>
<dbReference type="EMBL" id="NGJK01000029">
    <property type="protein sequence ID" value="RAP03325.1"/>
    <property type="molecule type" value="Genomic_DNA"/>
</dbReference>
<dbReference type="InterPro" id="IPR040086">
    <property type="entry name" value="MJ0683-like"/>
</dbReference>
<reference evidence="5 6" key="1">
    <citation type="submission" date="2017-05" db="EMBL/GenBank/DDBJ databases">
        <title>Host range expansion of the Methanosphaera genus to humans and monogastric animals involves recent and extensive reduction in genome content.</title>
        <authorList>
            <person name="Hoedt E.C."/>
            <person name="Volmer J.G."/>
            <person name="Parks D.H."/>
            <person name="Rosewarne C.P."/>
            <person name="Denman S.E."/>
            <person name="Mcsweeney C.S."/>
            <person name="O Cuiv P."/>
            <person name="Hugenholtz P."/>
            <person name="Tyson G.W."/>
            <person name="Morrison M."/>
        </authorList>
    </citation>
    <scope>NUCLEOTIDE SEQUENCE [LARGE SCALE GENOMIC DNA]</scope>
    <source>
        <strain evidence="5 6">PA5</strain>
    </source>
</reference>
<sequence>MNYITAKTILTPVNYSSKWFGIDYTMNLYRGCNHGCIYCDSRRNIYNITDFDTVQIKKDAISILRNELRHNKKGIIGNGAMSDPYNILDEKYELTRKSLELIEKYNYGIFITTKNNLIIRDMDVLKRIKNKLISITITTPNDKLASIIEPNVSVSSKRFKAMKKLNENNIPCGIMLLPVLPFITDKTNDIKKLIKLAYKNHARFIYPSSMGMTLSENQRTYFYKKLDESFPNLKEKYRKIYNDNYTCTTRNYELYDVFKQKCDDYGILYKMSDIIKIYRKDTDKQSTLFK</sequence>
<dbReference type="Proteomes" id="UP000248557">
    <property type="component" value="Unassembled WGS sequence"/>
</dbReference>
<accession>A0A328Q558</accession>
<dbReference type="InterPro" id="IPR058240">
    <property type="entry name" value="rSAM_sf"/>
</dbReference>
<dbReference type="AlphaFoldDB" id="A0A328Q558"/>
<keyword evidence="1" id="KW-0479">Metal-binding</keyword>
<dbReference type="PANTHER" id="PTHR43432:SF5">
    <property type="entry name" value="ELP3_MIAA_NIFB-LIKE RADICAL SAM CORE DOMAIN-CONTAINING PROTEIN"/>
    <property type="match status" value="1"/>
</dbReference>
<dbReference type="GO" id="GO:0051536">
    <property type="term" value="F:iron-sulfur cluster binding"/>
    <property type="evidence" value="ECO:0007669"/>
    <property type="project" value="UniProtKB-KW"/>
</dbReference>
<dbReference type="GO" id="GO:0003824">
    <property type="term" value="F:catalytic activity"/>
    <property type="evidence" value="ECO:0007669"/>
    <property type="project" value="InterPro"/>
</dbReference>
<organism evidence="5 6">
    <name type="scientific">Methanosphaera stadtmanae</name>
    <dbReference type="NCBI Taxonomy" id="2317"/>
    <lineage>
        <taxon>Archaea</taxon>
        <taxon>Methanobacteriati</taxon>
        <taxon>Methanobacteriota</taxon>
        <taxon>Methanomada group</taxon>
        <taxon>Methanobacteria</taxon>
        <taxon>Methanobacteriales</taxon>
        <taxon>Methanobacteriaceae</taxon>
        <taxon>Methanosphaera</taxon>
    </lineage>
</organism>
<evidence type="ECO:0000256" key="2">
    <source>
        <dbReference type="ARBA" id="ARBA00023004"/>
    </source>
</evidence>
<proteinExistence type="predicted"/>
<dbReference type="SFLD" id="SFLDS00029">
    <property type="entry name" value="Radical_SAM"/>
    <property type="match status" value="1"/>
</dbReference>
<dbReference type="CDD" id="cd01335">
    <property type="entry name" value="Radical_SAM"/>
    <property type="match status" value="1"/>
</dbReference>
<dbReference type="PANTHER" id="PTHR43432">
    <property type="entry name" value="SLR0285 PROTEIN"/>
    <property type="match status" value="1"/>
</dbReference>
<evidence type="ECO:0000256" key="1">
    <source>
        <dbReference type="ARBA" id="ARBA00022723"/>
    </source>
</evidence>
<gene>
    <name evidence="5" type="ORF">CA615_03130</name>
</gene>
<dbReference type="GO" id="GO:0046872">
    <property type="term" value="F:metal ion binding"/>
    <property type="evidence" value="ECO:0007669"/>
    <property type="project" value="UniProtKB-KW"/>
</dbReference>
<dbReference type="InterPro" id="IPR006638">
    <property type="entry name" value="Elp3/MiaA/NifB-like_rSAM"/>
</dbReference>
<dbReference type="Pfam" id="PF04055">
    <property type="entry name" value="Radical_SAM"/>
    <property type="match status" value="1"/>
</dbReference>
<dbReference type="RefSeq" id="WP_011406244.1">
    <property type="nucleotide sequence ID" value="NZ_CATZNA010000009.1"/>
</dbReference>
<dbReference type="SFLD" id="SFLDG01084">
    <property type="entry name" value="Uncharacterised_Radical_SAM_Su"/>
    <property type="match status" value="1"/>
</dbReference>
<dbReference type="OMA" id="KCVVQMT"/>
<feature type="domain" description="Radical SAM core" evidence="4">
    <location>
        <begin position="18"/>
        <end position="243"/>
    </location>
</feature>